<reference evidence="1 2" key="1">
    <citation type="journal article" date="2019" name="Genome Biol. Evol.">
        <title>Day and night: Metabolic profiles and evolutionary relationships of six axenic non-marine cyanobacteria.</title>
        <authorList>
            <person name="Will S.E."/>
            <person name="Henke P."/>
            <person name="Boedeker C."/>
            <person name="Huang S."/>
            <person name="Brinkmann H."/>
            <person name="Rohde M."/>
            <person name="Jarek M."/>
            <person name="Friedl T."/>
            <person name="Seufert S."/>
            <person name="Schumacher M."/>
            <person name="Overmann J."/>
            <person name="Neumann-Schaal M."/>
            <person name="Petersen J."/>
        </authorList>
    </citation>
    <scope>NUCLEOTIDE SEQUENCE [LARGE SCALE GENOMIC DNA]</scope>
    <source>
        <strain evidence="1 2">SAG 39.79</strain>
    </source>
</reference>
<protein>
    <submittedName>
        <fullName evidence="1">Uncharacterized protein</fullName>
    </submittedName>
</protein>
<proteinExistence type="predicted"/>
<dbReference type="EMBL" id="RSCK01000077">
    <property type="protein sequence ID" value="RUT05402.1"/>
    <property type="molecule type" value="Genomic_DNA"/>
</dbReference>
<comment type="caution">
    <text evidence="1">The sequence shown here is derived from an EMBL/GenBank/DDBJ whole genome shotgun (WGS) entry which is preliminary data.</text>
</comment>
<dbReference type="Proteomes" id="UP000282574">
    <property type="component" value="Unassembled WGS sequence"/>
</dbReference>
<dbReference type="AlphaFoldDB" id="A0AB37UD18"/>
<keyword evidence="2" id="KW-1185">Reference proteome</keyword>
<gene>
    <name evidence="1" type="ORF">DSM107010_55550</name>
</gene>
<accession>A0AB37UD18</accession>
<evidence type="ECO:0000313" key="1">
    <source>
        <dbReference type="EMBL" id="RUT05402.1"/>
    </source>
</evidence>
<sequence length="436" mass="49197">MIENLRERLKIPTARLEAINDILVEPNMEAIANFLNVVSKYGTPEEINAKAKQAASLTALLERVRQTRPEYLTDLQWLQQQADEGAFVSIADYRQNVIGNKTKSLTFDDKYAVTLEISACQYFPWIIAAARRAIAQQSLMPGRFIQVRQMKEQETDGDLPAIAAAMQIIGASFVVTLDTKGTDGSNVHLGGAETIAGYFGGVGQPNDRALQWLNEYLYYYTNYGIRQVLNLNPGTVLLGYLLHRLGVDIEFKISVFMGNDNPYAALWTLLGAKLFSRDDGSSPLIGFNWSNSVNNETIEITSQFRQALDFEQQVRFEHHITETWKGIVRQPYNRRDELMELASCVPNISAKHEGGDPEVEQMRQHPSDIFDYFRDKQEIIASGDWEHLTQNFLDKFDALNKTAQALTEQGLSVLAAGNLHPLERKHLSTLQVTTYD</sequence>
<name>A0AB37UD18_9CYAN</name>
<dbReference type="RefSeq" id="WP_106168416.1">
    <property type="nucleotide sequence ID" value="NZ_JAVKZF010000001.1"/>
</dbReference>
<organism evidence="1 2">
    <name type="scientific">Chroococcidiopsis cubana SAG 39.79</name>
    <dbReference type="NCBI Taxonomy" id="388085"/>
    <lineage>
        <taxon>Bacteria</taxon>
        <taxon>Bacillati</taxon>
        <taxon>Cyanobacteriota</taxon>
        <taxon>Cyanophyceae</taxon>
        <taxon>Chroococcidiopsidales</taxon>
        <taxon>Chroococcidiopsidaceae</taxon>
        <taxon>Chroococcidiopsis</taxon>
    </lineage>
</organism>
<evidence type="ECO:0000313" key="2">
    <source>
        <dbReference type="Proteomes" id="UP000282574"/>
    </source>
</evidence>